<dbReference type="AlphaFoldDB" id="A0A1M6D2R4"/>
<accession>A0A1M6D2R4</accession>
<evidence type="ECO:0000313" key="1">
    <source>
        <dbReference type="EMBL" id="SHI67542.1"/>
    </source>
</evidence>
<dbReference type="STRING" id="1122184.SAMN02745176_00984"/>
<dbReference type="Pfam" id="PF02596">
    <property type="entry name" value="DUF169"/>
    <property type="match status" value="1"/>
</dbReference>
<protein>
    <submittedName>
        <fullName evidence="1">Uncharacterized conserved protein, DUF169 family</fullName>
    </submittedName>
</protein>
<dbReference type="RefSeq" id="WP_073025121.1">
    <property type="nucleotide sequence ID" value="NZ_FQZS01000006.1"/>
</dbReference>
<reference evidence="1 2" key="1">
    <citation type="submission" date="2016-11" db="EMBL/GenBank/DDBJ databases">
        <authorList>
            <person name="Jaros S."/>
            <person name="Januszkiewicz K."/>
            <person name="Wedrychowicz H."/>
        </authorList>
    </citation>
    <scope>NUCLEOTIDE SEQUENCE [LARGE SCALE GENOMIC DNA]</scope>
    <source>
        <strain evidence="1 2">DSM 19022</strain>
    </source>
</reference>
<sequence>MLDMKNALDKLNISLDLNRKVVGVRFLYTKKEFLEADAKEARTKIPYCVMVKIATHGFGLKATLETSGCGGATRALGLEKPKPEFESGCEYHSFGLYKDLTIAKNVVDNITLCKHEIYGVMVKPLEAFNENPDVVIIVTDAYNGMRIVQGYTYSYGTKTDFKLTGNQAVCSECTAYPYEKDSINISMFCSGTRYLAGWETTEMAVGLSYSKFLGTAEGVFRTINGAEGNSAKKHIKKKLEMTNLSNPGIYENDAYYIRLSNRDDN</sequence>
<name>A0A1M6D2R4_9FIRM</name>
<dbReference type="OrthoDB" id="378658at2"/>
<keyword evidence="2" id="KW-1185">Reference proteome</keyword>
<dbReference type="InterPro" id="IPR003748">
    <property type="entry name" value="DUF169"/>
</dbReference>
<dbReference type="Proteomes" id="UP000184442">
    <property type="component" value="Unassembled WGS sequence"/>
</dbReference>
<proteinExistence type="predicted"/>
<gene>
    <name evidence="1" type="ORF">SAMN02745176_00984</name>
</gene>
<dbReference type="PANTHER" id="PTHR37954:SF3">
    <property type="entry name" value="DUF169 DOMAIN-CONTAINING PROTEIN"/>
    <property type="match status" value="1"/>
</dbReference>
<evidence type="ECO:0000313" key="2">
    <source>
        <dbReference type="Proteomes" id="UP000184442"/>
    </source>
</evidence>
<dbReference type="PANTHER" id="PTHR37954">
    <property type="entry name" value="BLL4979 PROTEIN"/>
    <property type="match status" value="1"/>
</dbReference>
<dbReference type="EMBL" id="FQZS01000006">
    <property type="protein sequence ID" value="SHI67542.1"/>
    <property type="molecule type" value="Genomic_DNA"/>
</dbReference>
<organism evidence="1 2">
    <name type="scientific">Lutispora thermophila DSM 19022</name>
    <dbReference type="NCBI Taxonomy" id="1122184"/>
    <lineage>
        <taxon>Bacteria</taxon>
        <taxon>Bacillati</taxon>
        <taxon>Bacillota</taxon>
        <taxon>Clostridia</taxon>
        <taxon>Lutisporales</taxon>
        <taxon>Lutisporaceae</taxon>
        <taxon>Lutispora</taxon>
    </lineage>
</organism>